<dbReference type="RefSeq" id="WP_163949182.1">
    <property type="nucleotide sequence ID" value="NZ_JAAHBU010000355.1"/>
</dbReference>
<organism evidence="2 3">
    <name type="scientific">Pseudomonas brassicae</name>
    <dbReference type="NCBI Taxonomy" id="2708063"/>
    <lineage>
        <taxon>Bacteria</taxon>
        <taxon>Pseudomonadati</taxon>
        <taxon>Pseudomonadota</taxon>
        <taxon>Gammaproteobacteria</taxon>
        <taxon>Pseudomonadales</taxon>
        <taxon>Pseudomonadaceae</taxon>
        <taxon>Pseudomonas</taxon>
    </lineage>
</organism>
<dbReference type="AlphaFoldDB" id="A0A6B3NRE4"/>
<gene>
    <name evidence="2" type="ORF">G3436_21370</name>
</gene>
<evidence type="ECO:0000313" key="2">
    <source>
        <dbReference type="EMBL" id="NER65952.1"/>
    </source>
</evidence>
<keyword evidence="3" id="KW-1185">Reference proteome</keyword>
<accession>A0A6B3NRE4</accession>
<evidence type="ECO:0000313" key="3">
    <source>
        <dbReference type="Proteomes" id="UP000482634"/>
    </source>
</evidence>
<comment type="caution">
    <text evidence="2">The sequence shown here is derived from an EMBL/GenBank/DDBJ whole genome shotgun (WGS) entry which is preliminary data.</text>
</comment>
<dbReference type="EMBL" id="JAAHBU010000355">
    <property type="protein sequence ID" value="NER65952.1"/>
    <property type="molecule type" value="Genomic_DNA"/>
</dbReference>
<dbReference type="Proteomes" id="UP000482634">
    <property type="component" value="Unassembled WGS sequence"/>
</dbReference>
<dbReference type="InterPro" id="IPR032623">
    <property type="entry name" value="FecR_N"/>
</dbReference>
<evidence type="ECO:0000259" key="1">
    <source>
        <dbReference type="Pfam" id="PF16220"/>
    </source>
</evidence>
<feature type="domain" description="FecR N-terminal" evidence="1">
    <location>
        <begin position="13"/>
        <end position="55"/>
    </location>
</feature>
<protein>
    <submittedName>
        <fullName evidence="2">DUF4880 domain-containing protein</fullName>
    </submittedName>
</protein>
<dbReference type="Pfam" id="PF16220">
    <property type="entry name" value="DUF4880"/>
    <property type="match status" value="1"/>
</dbReference>
<proteinExistence type="predicted"/>
<name>A0A6B3NRE4_9PSED</name>
<sequence length="124" mass="14009">MASLTVEQLAALEQAAHWYTRLNDADATAHDREAWQAWLGAAPTHAWAWQQAERLQQRLHRLPGALAERTLGLAGEERRAKRRACSRAWRCCWAAARWAGVVTVRRSRGRGLPITAVQWASVCR</sequence>
<reference evidence="2 3" key="1">
    <citation type="submission" date="2020-02" db="EMBL/GenBank/DDBJ databases">
        <title>Broccoli isolated Pseudomonas sp.</title>
        <authorList>
            <person name="Fujikawa T."/>
            <person name="Sawada H."/>
        </authorList>
    </citation>
    <scope>NUCLEOTIDE SEQUENCE [LARGE SCALE GENOMIC DNA]</scope>
    <source>
        <strain evidence="2 3">MAFF212427</strain>
    </source>
</reference>